<keyword evidence="6" id="KW-0472">Membrane</keyword>
<evidence type="ECO:0000256" key="6">
    <source>
        <dbReference type="ARBA" id="ARBA00023136"/>
    </source>
</evidence>
<accession>A0A2W5NA73</accession>
<dbReference type="NCBIfam" id="TIGR01189">
    <property type="entry name" value="ccmA"/>
    <property type="match status" value="1"/>
</dbReference>
<dbReference type="GO" id="GO:0005524">
    <property type="term" value="F:ATP binding"/>
    <property type="evidence" value="ECO:0007669"/>
    <property type="project" value="UniProtKB-KW"/>
</dbReference>
<reference evidence="8 9" key="1">
    <citation type="submission" date="2017-08" db="EMBL/GenBank/DDBJ databases">
        <title>Infants hospitalized years apart are colonized by the same room-sourced microbial strains.</title>
        <authorList>
            <person name="Brooks B."/>
            <person name="Olm M.R."/>
            <person name="Firek B.A."/>
            <person name="Baker R."/>
            <person name="Thomas B.C."/>
            <person name="Morowitz M.J."/>
            <person name="Banfield J.F."/>
        </authorList>
    </citation>
    <scope>NUCLEOTIDE SEQUENCE [LARGE SCALE GENOMIC DNA]</scope>
    <source>
        <strain evidence="8">S2_005_002_R2_34</strain>
    </source>
</reference>
<gene>
    <name evidence="8" type="primary">ccmA</name>
    <name evidence="8" type="ORF">DI556_07505</name>
</gene>
<dbReference type="PANTHER" id="PTHR43499:SF1">
    <property type="entry name" value="ABC TRANSPORTER I FAMILY MEMBER 1"/>
    <property type="match status" value="1"/>
</dbReference>
<dbReference type="PANTHER" id="PTHR43499">
    <property type="entry name" value="ABC TRANSPORTER I FAMILY MEMBER 1"/>
    <property type="match status" value="1"/>
</dbReference>
<dbReference type="Pfam" id="PF00005">
    <property type="entry name" value="ABC_tran"/>
    <property type="match status" value="1"/>
</dbReference>
<dbReference type="GO" id="GO:0022857">
    <property type="term" value="F:transmembrane transporter activity"/>
    <property type="evidence" value="ECO:0007669"/>
    <property type="project" value="InterPro"/>
</dbReference>
<evidence type="ECO:0000313" key="9">
    <source>
        <dbReference type="Proteomes" id="UP000249185"/>
    </source>
</evidence>
<organism evidence="8 9">
    <name type="scientific">Rhodovulum sulfidophilum</name>
    <name type="common">Rhodobacter sulfidophilus</name>
    <dbReference type="NCBI Taxonomy" id="35806"/>
    <lineage>
        <taxon>Bacteria</taxon>
        <taxon>Pseudomonadati</taxon>
        <taxon>Pseudomonadota</taxon>
        <taxon>Alphaproteobacteria</taxon>
        <taxon>Rhodobacterales</taxon>
        <taxon>Paracoccaceae</taxon>
        <taxon>Rhodovulum</taxon>
    </lineage>
</organism>
<feature type="domain" description="ABC transporter" evidence="7">
    <location>
        <begin position="3"/>
        <end position="217"/>
    </location>
</feature>
<dbReference type="InterPro" id="IPR003593">
    <property type="entry name" value="AAA+_ATPase"/>
</dbReference>
<proteinExistence type="predicted"/>
<dbReference type="Gene3D" id="3.40.50.300">
    <property type="entry name" value="P-loop containing nucleotide triphosphate hydrolases"/>
    <property type="match status" value="1"/>
</dbReference>
<dbReference type="Proteomes" id="UP000249185">
    <property type="component" value="Unassembled WGS sequence"/>
</dbReference>
<dbReference type="EMBL" id="QFPW01000004">
    <property type="protein sequence ID" value="PZQ50392.1"/>
    <property type="molecule type" value="Genomic_DNA"/>
</dbReference>
<dbReference type="InterPro" id="IPR027417">
    <property type="entry name" value="P-loop_NTPase"/>
</dbReference>
<dbReference type="GO" id="GO:0016887">
    <property type="term" value="F:ATP hydrolysis activity"/>
    <property type="evidence" value="ECO:0007669"/>
    <property type="project" value="InterPro"/>
</dbReference>
<protein>
    <submittedName>
        <fullName evidence="8">Heme ABC exporter ATP-binding protein CcmA</fullName>
    </submittedName>
</protein>
<dbReference type="AlphaFoldDB" id="A0A2W5NA73"/>
<sequence length="218" mass="22420">MELRVTDLGCARSGRAVLGGVSFAVASGQALLLRGPNGAGKTTLLRVLAGLLAPSEGGATLGGAALTADAETYGERLAYCGHLDAIKPQLSVAENLRFWAGLFDGDGIAAAVAAFDLEALLDRPAHACSAGQKRRVGLARLLLARRPLWLLDEPTVSLDTVAVARFCAAVRAHCAAGGMAVIATHLPLDLEDATELRLEPLAAATRASGDPFLAGAWT</sequence>
<dbReference type="PROSITE" id="PS00211">
    <property type="entry name" value="ABC_TRANSPORTER_1"/>
    <property type="match status" value="1"/>
</dbReference>
<evidence type="ECO:0000256" key="1">
    <source>
        <dbReference type="ARBA" id="ARBA00022448"/>
    </source>
</evidence>
<keyword evidence="4 8" id="KW-0067">ATP-binding</keyword>
<name>A0A2W5NA73_RHOSU</name>
<dbReference type="InterPro" id="IPR003439">
    <property type="entry name" value="ABC_transporter-like_ATP-bd"/>
</dbReference>
<dbReference type="InterPro" id="IPR017871">
    <property type="entry name" value="ABC_transporter-like_CS"/>
</dbReference>
<dbReference type="SMART" id="SM00382">
    <property type="entry name" value="AAA"/>
    <property type="match status" value="1"/>
</dbReference>
<dbReference type="InterPro" id="IPR005895">
    <property type="entry name" value="ABC_transptr_haem_export_CcmA"/>
</dbReference>
<evidence type="ECO:0000256" key="4">
    <source>
        <dbReference type="ARBA" id="ARBA00022840"/>
    </source>
</evidence>
<dbReference type="GO" id="GO:0017004">
    <property type="term" value="P:cytochrome complex assembly"/>
    <property type="evidence" value="ECO:0007669"/>
    <property type="project" value="UniProtKB-KW"/>
</dbReference>
<dbReference type="SUPFAM" id="SSF52540">
    <property type="entry name" value="P-loop containing nucleoside triphosphate hydrolases"/>
    <property type="match status" value="1"/>
</dbReference>
<keyword evidence="1" id="KW-0813">Transport</keyword>
<comment type="caution">
    <text evidence="8">The sequence shown here is derived from an EMBL/GenBank/DDBJ whole genome shotgun (WGS) entry which is preliminary data.</text>
</comment>
<dbReference type="PROSITE" id="PS50893">
    <property type="entry name" value="ABC_TRANSPORTER_2"/>
    <property type="match status" value="1"/>
</dbReference>
<evidence type="ECO:0000313" key="8">
    <source>
        <dbReference type="EMBL" id="PZQ50392.1"/>
    </source>
</evidence>
<evidence type="ECO:0000256" key="5">
    <source>
        <dbReference type="ARBA" id="ARBA00022967"/>
    </source>
</evidence>
<evidence type="ECO:0000256" key="3">
    <source>
        <dbReference type="ARBA" id="ARBA00022748"/>
    </source>
</evidence>
<evidence type="ECO:0000259" key="7">
    <source>
        <dbReference type="PROSITE" id="PS50893"/>
    </source>
</evidence>
<evidence type="ECO:0000256" key="2">
    <source>
        <dbReference type="ARBA" id="ARBA00022741"/>
    </source>
</evidence>
<keyword evidence="3" id="KW-0201">Cytochrome c-type biogenesis</keyword>
<keyword evidence="5" id="KW-1278">Translocase</keyword>
<keyword evidence="2" id="KW-0547">Nucleotide-binding</keyword>